<accession>A0A4P8HY48</accession>
<dbReference type="InterPro" id="IPR034660">
    <property type="entry name" value="DinB/YfiT-like"/>
</dbReference>
<evidence type="ECO:0000313" key="4">
    <source>
        <dbReference type="Proteomes" id="UP000584325"/>
    </source>
</evidence>
<sequence>MSFSLYSASVPVFHQILNSLLEILDKADRHVETTRIDPNALLQFRLFPDMLPFTRQIQIATDFAKGAGARLAGQEVPAWEDSEKSFAELKLRIKKTLVFLDGLPRNEIEHSAERAITTGSGEKTRHFTGQTYLLHYVLPHFFFHATTAYDILRHNGIEIGKKDFIGTIPQQAQ</sequence>
<dbReference type="EMBL" id="CP040017">
    <property type="protein sequence ID" value="QCP14386.1"/>
    <property type="molecule type" value="Genomic_DNA"/>
</dbReference>
<dbReference type="EMBL" id="JACHXS010000004">
    <property type="protein sequence ID" value="MBB3221804.1"/>
    <property type="molecule type" value="Genomic_DNA"/>
</dbReference>
<keyword evidence="3" id="KW-1185">Reference proteome</keyword>
<evidence type="ECO:0000313" key="2">
    <source>
        <dbReference type="EMBL" id="QCP14386.1"/>
    </source>
</evidence>
<dbReference type="OrthoDB" id="338237at2"/>
<protein>
    <submittedName>
        <fullName evidence="2">DUF1993 domain-containing protein</fullName>
    </submittedName>
</protein>
<name>A0A4P8HY48_9BURK</name>
<dbReference type="PANTHER" id="PTHR36922:SF1">
    <property type="entry name" value="DUF1993 DOMAIN-CONTAINING PROTEIN"/>
    <property type="match status" value="1"/>
</dbReference>
<dbReference type="SUPFAM" id="SSF109854">
    <property type="entry name" value="DinB/YfiT-like putative metalloenzymes"/>
    <property type="match status" value="1"/>
</dbReference>
<organism evidence="1 4">
    <name type="scientific">Pseudoduganella umbonata</name>
    <dbReference type="NCBI Taxonomy" id="864828"/>
    <lineage>
        <taxon>Bacteria</taxon>
        <taxon>Pseudomonadati</taxon>
        <taxon>Pseudomonadota</taxon>
        <taxon>Betaproteobacteria</taxon>
        <taxon>Burkholderiales</taxon>
        <taxon>Oxalobacteraceae</taxon>
        <taxon>Telluria group</taxon>
        <taxon>Pseudoduganella</taxon>
    </lineage>
</organism>
<dbReference type="Proteomes" id="UP000298763">
    <property type="component" value="Chromosome"/>
</dbReference>
<dbReference type="InterPro" id="IPR018531">
    <property type="entry name" value="DUF1993"/>
</dbReference>
<gene>
    <name evidence="2" type="ORF">FCL38_31180</name>
    <name evidence="1" type="ORF">FHS02_002614</name>
</gene>
<reference evidence="1 4" key="2">
    <citation type="submission" date="2020-08" db="EMBL/GenBank/DDBJ databases">
        <title>Genomic Encyclopedia of Type Strains, Phase III (KMG-III): the genomes of soil and plant-associated and newly described type strains.</title>
        <authorList>
            <person name="Whitman W."/>
        </authorList>
    </citation>
    <scope>NUCLEOTIDE SEQUENCE [LARGE SCALE GENOMIC DNA]</scope>
    <source>
        <strain evidence="1 4">CECT 7753</strain>
    </source>
</reference>
<dbReference type="RefSeq" id="WP_137317155.1">
    <property type="nucleotide sequence ID" value="NZ_CP040017.1"/>
</dbReference>
<dbReference type="Proteomes" id="UP000584325">
    <property type="component" value="Unassembled WGS sequence"/>
</dbReference>
<dbReference type="AlphaFoldDB" id="A0A4P8HY48"/>
<reference evidence="2 3" key="1">
    <citation type="submission" date="2019-05" db="EMBL/GenBank/DDBJ databases">
        <title>Draft Genome Sequences of Six Type Strains of the Genus Massilia.</title>
        <authorList>
            <person name="Miess H."/>
            <person name="Frediansyhah A."/>
            <person name="Gross H."/>
        </authorList>
    </citation>
    <scope>NUCLEOTIDE SEQUENCE [LARGE SCALE GENOMIC DNA]</scope>
    <source>
        <strain evidence="2 3">DSMZ 26121</strain>
    </source>
</reference>
<dbReference type="Pfam" id="PF09351">
    <property type="entry name" value="DUF1993"/>
    <property type="match status" value="1"/>
</dbReference>
<proteinExistence type="predicted"/>
<dbReference type="PANTHER" id="PTHR36922">
    <property type="entry name" value="BLL2446 PROTEIN"/>
    <property type="match status" value="1"/>
</dbReference>
<dbReference type="Gene3D" id="1.20.120.450">
    <property type="entry name" value="dinb family like domain"/>
    <property type="match status" value="1"/>
</dbReference>
<evidence type="ECO:0000313" key="1">
    <source>
        <dbReference type="EMBL" id="MBB3221804.1"/>
    </source>
</evidence>
<evidence type="ECO:0000313" key="3">
    <source>
        <dbReference type="Proteomes" id="UP000298763"/>
    </source>
</evidence>